<dbReference type="AlphaFoldDB" id="A0A6A6DF03"/>
<feature type="compositionally biased region" description="Basic and acidic residues" evidence="2">
    <location>
        <begin position="1"/>
        <end position="10"/>
    </location>
</feature>
<feature type="region of interest" description="Disordered" evidence="2">
    <location>
        <begin position="194"/>
        <end position="233"/>
    </location>
</feature>
<feature type="compositionally biased region" description="Polar residues" evidence="2">
    <location>
        <begin position="194"/>
        <end position="205"/>
    </location>
</feature>
<feature type="compositionally biased region" description="Basic and acidic residues" evidence="2">
    <location>
        <begin position="245"/>
        <end position="254"/>
    </location>
</feature>
<evidence type="ECO:0000256" key="2">
    <source>
        <dbReference type="SAM" id="MobiDB-lite"/>
    </source>
</evidence>
<reference evidence="3" key="1">
    <citation type="journal article" date="2020" name="Stud. Mycol.">
        <title>101 Dothideomycetes genomes: a test case for predicting lifestyles and emergence of pathogens.</title>
        <authorList>
            <person name="Haridas S."/>
            <person name="Albert R."/>
            <person name="Binder M."/>
            <person name="Bloem J."/>
            <person name="Labutti K."/>
            <person name="Salamov A."/>
            <person name="Andreopoulos B."/>
            <person name="Baker S."/>
            <person name="Barry K."/>
            <person name="Bills G."/>
            <person name="Bluhm B."/>
            <person name="Cannon C."/>
            <person name="Castanera R."/>
            <person name="Culley D."/>
            <person name="Daum C."/>
            <person name="Ezra D."/>
            <person name="Gonzalez J."/>
            <person name="Henrissat B."/>
            <person name="Kuo A."/>
            <person name="Liang C."/>
            <person name="Lipzen A."/>
            <person name="Lutzoni F."/>
            <person name="Magnuson J."/>
            <person name="Mondo S."/>
            <person name="Nolan M."/>
            <person name="Ohm R."/>
            <person name="Pangilinan J."/>
            <person name="Park H.-J."/>
            <person name="Ramirez L."/>
            <person name="Alfaro M."/>
            <person name="Sun H."/>
            <person name="Tritt A."/>
            <person name="Yoshinaga Y."/>
            <person name="Zwiers L.-H."/>
            <person name="Turgeon B."/>
            <person name="Goodwin S."/>
            <person name="Spatafora J."/>
            <person name="Crous P."/>
            <person name="Grigoriev I."/>
        </authorList>
    </citation>
    <scope>NUCLEOTIDE SEQUENCE</scope>
    <source>
        <strain evidence="3">CBS 207.26</strain>
    </source>
</reference>
<feature type="region of interest" description="Disordered" evidence="2">
    <location>
        <begin position="245"/>
        <end position="276"/>
    </location>
</feature>
<evidence type="ECO:0000256" key="1">
    <source>
        <dbReference type="SAM" id="Coils"/>
    </source>
</evidence>
<feature type="region of interest" description="Disordered" evidence="2">
    <location>
        <begin position="80"/>
        <end position="112"/>
    </location>
</feature>
<keyword evidence="4" id="KW-1185">Reference proteome</keyword>
<accession>A0A6A6DF03</accession>
<name>A0A6A6DF03_9PEZI</name>
<feature type="region of interest" description="Disordered" evidence="2">
    <location>
        <begin position="1"/>
        <end position="67"/>
    </location>
</feature>
<feature type="coiled-coil region" evidence="1">
    <location>
        <begin position="123"/>
        <end position="160"/>
    </location>
</feature>
<dbReference type="OrthoDB" id="3261222at2759"/>
<proteinExistence type="predicted"/>
<gene>
    <name evidence="3" type="ORF">K469DRAFT_721153</name>
</gene>
<dbReference type="Proteomes" id="UP000800200">
    <property type="component" value="Unassembled WGS sequence"/>
</dbReference>
<feature type="compositionally biased region" description="Low complexity" evidence="2">
    <location>
        <begin position="51"/>
        <end position="64"/>
    </location>
</feature>
<evidence type="ECO:0000313" key="4">
    <source>
        <dbReference type="Proteomes" id="UP000800200"/>
    </source>
</evidence>
<feature type="compositionally biased region" description="Basic and acidic residues" evidence="2">
    <location>
        <begin position="263"/>
        <end position="276"/>
    </location>
</feature>
<protein>
    <submittedName>
        <fullName evidence="3">Uncharacterized protein</fullName>
    </submittedName>
</protein>
<organism evidence="3 4">
    <name type="scientific">Zopfia rhizophila CBS 207.26</name>
    <dbReference type="NCBI Taxonomy" id="1314779"/>
    <lineage>
        <taxon>Eukaryota</taxon>
        <taxon>Fungi</taxon>
        <taxon>Dikarya</taxon>
        <taxon>Ascomycota</taxon>
        <taxon>Pezizomycotina</taxon>
        <taxon>Dothideomycetes</taxon>
        <taxon>Dothideomycetes incertae sedis</taxon>
        <taxon>Zopfiaceae</taxon>
        <taxon>Zopfia</taxon>
    </lineage>
</organism>
<feature type="compositionally biased region" description="Polar residues" evidence="2">
    <location>
        <begin position="214"/>
        <end position="233"/>
    </location>
</feature>
<evidence type="ECO:0000313" key="3">
    <source>
        <dbReference type="EMBL" id="KAF2176972.1"/>
    </source>
</evidence>
<dbReference type="EMBL" id="ML994697">
    <property type="protein sequence ID" value="KAF2176972.1"/>
    <property type="molecule type" value="Genomic_DNA"/>
</dbReference>
<keyword evidence="1" id="KW-0175">Coiled coil</keyword>
<sequence length="276" mass="30602">MTTKARESYRNKTTTKKAGDNAQGAAVQREIETDDQDESKESQTGSAIEVRATTPTAPQRTRTTINAHLNKHVVAEKVRAFSAKSGERSASAARKSNRLAPGKANANTNAQSETLTNMVTLLLREVEGQKQVHTKLLAEMEEHKEEYAKLPAEMEEQKEEHAKQIETLTRTFPQETETLKAEVKRLTDTVKTQLSNMQTVPSGSPSYADLARTPPNSQPSNLRSLSANTTPSTVTDTLYCTVDTSRVEEEDKQKAQSGTIRQAIEKEPRMMEERGN</sequence>